<dbReference type="InterPro" id="IPR021295">
    <property type="entry name" value="DUF2867"/>
</dbReference>
<dbReference type="GO" id="GO:0004029">
    <property type="term" value="F:aldehyde dehydrogenase (NAD+) activity"/>
    <property type="evidence" value="ECO:0007669"/>
    <property type="project" value="TreeGrafter"/>
</dbReference>
<dbReference type="GO" id="GO:0005737">
    <property type="term" value="C:cytoplasm"/>
    <property type="evidence" value="ECO:0007669"/>
    <property type="project" value="TreeGrafter"/>
</dbReference>
<sequence>MSSNPTSPLDLSLPDGGGRRILVTGASGYVGGRLVPELVAAGFTVRAGARDPRKLEDRPWAKDVELVTADLEDAEQVRAAMADVHTVLYLVHSMGGGGDFVEREAQIARTVAEAAAAQGVEQIVYLGGLHPDKELDELSDHMRSREQVGRILLDSSVPTVVLRAGVVIGSGSASFEMIRHLTERLPVMPGPRWLDNLIEPIAIRDVLYYLAHASALEEPVNRTFDIGSGKPQPFKDLLSDYAKVAGLRPRRIWALPIPAPRLSGFWIGMTTPIPRGLAMPLAASMAEDAVAGDHEIATVIPDPPGGLTQYPDACRLAVERQVSGRVTASWDDDVTASAGPADPLPSDPDWAGHTVYTDVRERDGRAAPESVWRVVQGIGGENGWYSPAFLWRLRGFLDKLVGGPGMARGRRHPHRLQVGDHVDFWRVESVEPGRRLTLRAEMRSSGRAWLELSVDALPSGGSLYRQRAIFFPRGILGRLYWLAVLPFHTLIFPVMARNILHEAERHPVTGNPS</sequence>
<dbReference type="SUPFAM" id="SSF51735">
    <property type="entry name" value="NAD(P)-binding Rossmann-fold domains"/>
    <property type="match status" value="1"/>
</dbReference>
<gene>
    <name evidence="3" type="ORF">SAMN05216184_10465</name>
</gene>
<dbReference type="RefSeq" id="WP_110852000.1">
    <property type="nucleotide sequence ID" value="NZ_QKLZ01000004.1"/>
</dbReference>
<evidence type="ECO:0000313" key="4">
    <source>
        <dbReference type="Proteomes" id="UP000250222"/>
    </source>
</evidence>
<dbReference type="InterPro" id="IPR051783">
    <property type="entry name" value="NAD(P)-dependent_oxidoreduct"/>
</dbReference>
<dbReference type="SUPFAM" id="SSF55961">
    <property type="entry name" value="Bet v1-like"/>
    <property type="match status" value="1"/>
</dbReference>
<dbReference type="PANTHER" id="PTHR48079">
    <property type="entry name" value="PROTEIN YEEZ"/>
    <property type="match status" value="1"/>
</dbReference>
<dbReference type="PANTHER" id="PTHR48079:SF6">
    <property type="entry name" value="NAD(P)-BINDING DOMAIN-CONTAINING PROTEIN-RELATED"/>
    <property type="match status" value="1"/>
</dbReference>
<organism evidence="3 4">
    <name type="scientific">Georgenia satyanarayanai</name>
    <dbReference type="NCBI Taxonomy" id="860221"/>
    <lineage>
        <taxon>Bacteria</taxon>
        <taxon>Bacillati</taxon>
        <taxon>Actinomycetota</taxon>
        <taxon>Actinomycetes</taxon>
        <taxon>Micrococcales</taxon>
        <taxon>Bogoriellaceae</taxon>
        <taxon>Georgenia</taxon>
    </lineage>
</organism>
<evidence type="ECO:0000256" key="1">
    <source>
        <dbReference type="SAM" id="MobiDB-lite"/>
    </source>
</evidence>
<name>A0A2Y9A6W7_9MICO</name>
<dbReference type="AlphaFoldDB" id="A0A2Y9A6W7"/>
<evidence type="ECO:0000313" key="3">
    <source>
        <dbReference type="EMBL" id="SSA40194.1"/>
    </source>
</evidence>
<protein>
    <submittedName>
        <fullName evidence="3">Uncharacterized conserved protein YbjT, contains NAD(P)-binding and DUF2867 domains</fullName>
    </submittedName>
</protein>
<proteinExistence type="predicted"/>
<reference evidence="3 4" key="1">
    <citation type="submission" date="2016-10" db="EMBL/GenBank/DDBJ databases">
        <authorList>
            <person name="Cai Z."/>
        </authorList>
    </citation>
    <scope>NUCLEOTIDE SEQUENCE [LARGE SCALE GENOMIC DNA]</scope>
    <source>
        <strain evidence="3 4">CGMCC 1.10826</strain>
    </source>
</reference>
<dbReference type="OrthoDB" id="9774199at2"/>
<evidence type="ECO:0000259" key="2">
    <source>
        <dbReference type="Pfam" id="PF13460"/>
    </source>
</evidence>
<dbReference type="EMBL" id="UETB01000004">
    <property type="protein sequence ID" value="SSA40194.1"/>
    <property type="molecule type" value="Genomic_DNA"/>
</dbReference>
<dbReference type="Proteomes" id="UP000250222">
    <property type="component" value="Unassembled WGS sequence"/>
</dbReference>
<dbReference type="Pfam" id="PF13460">
    <property type="entry name" value="NAD_binding_10"/>
    <property type="match status" value="1"/>
</dbReference>
<dbReference type="InterPro" id="IPR016040">
    <property type="entry name" value="NAD(P)-bd_dom"/>
</dbReference>
<dbReference type="InterPro" id="IPR036291">
    <property type="entry name" value="NAD(P)-bd_dom_sf"/>
</dbReference>
<keyword evidence="4" id="KW-1185">Reference proteome</keyword>
<dbReference type="Pfam" id="PF11066">
    <property type="entry name" value="DUF2867"/>
    <property type="match status" value="1"/>
</dbReference>
<feature type="region of interest" description="Disordered" evidence="1">
    <location>
        <begin position="329"/>
        <end position="352"/>
    </location>
</feature>
<dbReference type="Gene3D" id="3.40.50.720">
    <property type="entry name" value="NAD(P)-binding Rossmann-like Domain"/>
    <property type="match status" value="1"/>
</dbReference>
<accession>A0A2Y9A6W7</accession>
<feature type="domain" description="NAD(P)-binding" evidence="2">
    <location>
        <begin position="25"/>
        <end position="142"/>
    </location>
</feature>